<comment type="similarity">
    <text evidence="4">Belongs to the FBPase class 3 family.</text>
</comment>
<accession>K0B191</accession>
<sequence>MVYANDEITKEFEDEIRYLKLLAKQYPTIAEVCTEIINLQAILNLPKGTEHFLTDIHGEYESFNHVLKNASGVIKRKIKDSLGTSISEKDAKTLATLIYYPEQKLKIITEHEKNIDEWYRVTLYRLVEICRHVSSKYTRHKVRKALPKDFAYIIEELLHEHPDRMDKEKYYNEIVKTIIRIGRANEFIIAISNLIQRLVIDRLHIIGDIFDRGPGSDIVMDTLINYHSVDIQWGNHDILWMGAAAGSEACIATVLRICARYVNLDTIEDGYGINLLPLATFALDFYKDDECLAFKPKVGDNMNYSEKDLKLVSQMHKAISIIQFKLEGEIIKRRPHLGMEDRLLLNEIDYEKGTINLYGKMYKLNDNKFPTISPNNPYELTSEEKELMERLKSSFLNSERLQKHIRFLFTKGSMYLKYNSNLLYHGCIPLNEDGTFKKVKIGRTGREYSGKAYLDRLETLVREGYFQKDDPDVNLYGLDLTWYLWTGCDSPLFGKDKMTTFERYFVDDKETHNEKKNPYFRIEDNEDICNMIFKEFDLNPEVSHIINGHVPVKIKKGESPIKANGKLLVIDGGFSRAYQGTTGIAGYTLIYNSYGLLLASHEPFESTQKAIEEEQDILSTTVVLEREVERKRVGDTDIGEELRTQIKDLEMLLNVYRKGIVKEQK</sequence>
<name>K0B191_GOTA9</name>
<dbReference type="EMBL" id="CP003326">
    <property type="protein sequence ID" value="AFS79783.1"/>
    <property type="molecule type" value="Genomic_DNA"/>
</dbReference>
<protein>
    <recommendedName>
        <fullName evidence="4">Fructose-1,6-bisphosphatase class 3</fullName>
        <shortName evidence="4">FBPase class 3</shortName>
        <ecNumber evidence="4">3.1.3.11</ecNumber>
    </recommendedName>
    <alternativeName>
        <fullName evidence="4">D-fructose-1,6-bisphosphate 1-phosphohydrolase class 3</fullName>
    </alternativeName>
</protein>
<comment type="catalytic activity">
    <reaction evidence="4">
        <text>beta-D-fructose 1,6-bisphosphate + H2O = beta-D-fructose 6-phosphate + phosphate</text>
        <dbReference type="Rhea" id="RHEA:11064"/>
        <dbReference type="ChEBI" id="CHEBI:15377"/>
        <dbReference type="ChEBI" id="CHEBI:32966"/>
        <dbReference type="ChEBI" id="CHEBI:43474"/>
        <dbReference type="ChEBI" id="CHEBI:57634"/>
        <dbReference type="EC" id="3.1.3.11"/>
    </reaction>
</comment>
<dbReference type="EC" id="3.1.3.11" evidence="4"/>
<comment type="pathway">
    <text evidence="4">Carbohydrate biosynthesis; gluconeogenesis.</text>
</comment>
<dbReference type="GO" id="GO:0042132">
    <property type="term" value="F:fructose 1,6-bisphosphate 1-phosphatase activity"/>
    <property type="evidence" value="ECO:0007669"/>
    <property type="project" value="UniProtKB-UniRule"/>
</dbReference>
<dbReference type="eggNOG" id="COG3855">
    <property type="taxonomic scope" value="Bacteria"/>
</dbReference>
<evidence type="ECO:0000256" key="2">
    <source>
        <dbReference type="ARBA" id="ARBA00023211"/>
    </source>
</evidence>
<evidence type="ECO:0000256" key="3">
    <source>
        <dbReference type="ARBA" id="ARBA00023277"/>
    </source>
</evidence>
<dbReference type="Pfam" id="PF06874">
    <property type="entry name" value="FBPase_2"/>
    <property type="match status" value="1"/>
</dbReference>
<evidence type="ECO:0000313" key="5">
    <source>
        <dbReference type="EMBL" id="AFS79783.1"/>
    </source>
</evidence>
<dbReference type="GO" id="GO:0006094">
    <property type="term" value="P:gluconeogenesis"/>
    <property type="evidence" value="ECO:0007669"/>
    <property type="project" value="UniProtKB-UniRule"/>
</dbReference>
<proteinExistence type="inferred from homology"/>
<dbReference type="PIRSF" id="PIRSF000906">
    <property type="entry name" value="FBPtase_Bacill"/>
    <property type="match status" value="1"/>
</dbReference>
<dbReference type="InterPro" id="IPR009164">
    <property type="entry name" value="FBPtase_class3"/>
</dbReference>
<evidence type="ECO:0000256" key="1">
    <source>
        <dbReference type="ARBA" id="ARBA00022801"/>
    </source>
</evidence>
<dbReference type="SUPFAM" id="SSF56300">
    <property type="entry name" value="Metallo-dependent phosphatases"/>
    <property type="match status" value="2"/>
</dbReference>
<keyword evidence="3 4" id="KW-0119">Carbohydrate metabolism</keyword>
<dbReference type="KEGG" id="cad:Curi_c27900"/>
<dbReference type="UniPathway" id="UPA00138"/>
<dbReference type="PATRIC" id="fig|1128398.3.peg.2881"/>
<dbReference type="Gene3D" id="3.60.21.10">
    <property type="match status" value="1"/>
</dbReference>
<keyword evidence="6" id="KW-1185">Reference proteome</keyword>
<comment type="cofactor">
    <cofactor evidence="4">
        <name>Mn(2+)</name>
        <dbReference type="ChEBI" id="CHEBI:29035"/>
    </cofactor>
</comment>
<dbReference type="RefSeq" id="WP_014968917.1">
    <property type="nucleotide sequence ID" value="NC_018664.1"/>
</dbReference>
<dbReference type="Proteomes" id="UP000006094">
    <property type="component" value="Chromosome"/>
</dbReference>
<dbReference type="OrthoDB" id="9779903at2"/>
<gene>
    <name evidence="4 5" type="primary">fbp</name>
    <name evidence="5" type="ordered locus">Curi_c27900</name>
</gene>
<evidence type="ECO:0000313" key="6">
    <source>
        <dbReference type="Proteomes" id="UP000006094"/>
    </source>
</evidence>
<dbReference type="AlphaFoldDB" id="K0B191"/>
<reference evidence="5 6" key="1">
    <citation type="journal article" date="2012" name="PLoS ONE">
        <title>The purine-utilizing bacterium Clostridium acidurici 9a: a genome-guided metabolic reconsideration.</title>
        <authorList>
            <person name="Hartwich K."/>
            <person name="Poehlein A."/>
            <person name="Daniel R."/>
        </authorList>
    </citation>
    <scope>NUCLEOTIDE SEQUENCE [LARGE SCALE GENOMIC DNA]</scope>
    <source>
        <strain evidence="6">ATCC 7906 / DSM 604 / BCRC 14475 / CIP 104303 / KCTC 5404 / NCIMB 10678 / 9a</strain>
    </source>
</reference>
<dbReference type="STRING" id="1128398.Curi_c27900"/>
<organism evidence="5 6">
    <name type="scientific">Gottschalkia acidurici (strain ATCC 7906 / DSM 604 / BCRC 14475 / CIP 104303 / KCTC 5404 / NCIMB 10678 / 9a)</name>
    <name type="common">Clostridium acidurici</name>
    <dbReference type="NCBI Taxonomy" id="1128398"/>
    <lineage>
        <taxon>Bacteria</taxon>
        <taxon>Bacillati</taxon>
        <taxon>Bacillota</taxon>
        <taxon>Tissierellia</taxon>
        <taxon>Tissierellales</taxon>
        <taxon>Gottschalkiaceae</taxon>
        <taxon>Gottschalkia</taxon>
    </lineage>
</organism>
<dbReference type="HOGENOM" id="CLU_028392_2_0_9"/>
<evidence type="ECO:0000256" key="4">
    <source>
        <dbReference type="HAMAP-Rule" id="MF_01854"/>
    </source>
</evidence>
<dbReference type="HAMAP" id="MF_01854">
    <property type="entry name" value="FBPase_class3"/>
    <property type="match status" value="1"/>
</dbReference>
<keyword evidence="2 4" id="KW-0464">Manganese</keyword>
<keyword evidence="1 4" id="KW-0378">Hydrolase</keyword>
<dbReference type="InterPro" id="IPR029052">
    <property type="entry name" value="Metallo-depent_PP-like"/>
</dbReference>